<dbReference type="GO" id="GO:0016052">
    <property type="term" value="P:carbohydrate catabolic process"/>
    <property type="evidence" value="ECO:0007669"/>
    <property type="project" value="InterPro"/>
</dbReference>
<keyword evidence="3" id="KW-0378">Hydrolase</keyword>
<dbReference type="Gene3D" id="2.70.98.60">
    <property type="entry name" value="alpha-galactosidase from lactobacil brevis"/>
    <property type="match status" value="1"/>
</dbReference>
<dbReference type="InterPro" id="IPR002252">
    <property type="entry name" value="Glyco_hydro_36"/>
</dbReference>
<comment type="catalytic activity">
    <reaction evidence="1">
        <text>Hydrolysis of terminal, non-reducing alpha-D-galactose residues in alpha-D-galactosides, including galactose oligosaccharides, galactomannans and galactolipids.</text>
        <dbReference type="EC" id="3.2.1.22"/>
    </reaction>
</comment>
<feature type="domain" description="Glycosyl hydrolase family 36 N-terminal" evidence="6">
    <location>
        <begin position="30"/>
        <end position="259"/>
    </location>
</feature>
<evidence type="ECO:0000259" key="6">
    <source>
        <dbReference type="Pfam" id="PF16875"/>
    </source>
</evidence>
<organism evidence="7 8">
    <name type="scientific">Arthrobacter alpinus</name>
    <dbReference type="NCBI Taxonomy" id="656366"/>
    <lineage>
        <taxon>Bacteria</taxon>
        <taxon>Bacillati</taxon>
        <taxon>Actinomycetota</taxon>
        <taxon>Actinomycetes</taxon>
        <taxon>Micrococcales</taxon>
        <taxon>Micrococcaceae</taxon>
        <taxon>Arthrobacter</taxon>
    </lineage>
</organism>
<evidence type="ECO:0000256" key="1">
    <source>
        <dbReference type="ARBA" id="ARBA00001255"/>
    </source>
</evidence>
<reference evidence="7 8" key="2">
    <citation type="journal article" date="2016" name="J. Biotechnol.">
        <title>Complete genome sequence of Arthrobacter alpinus ERGS4:06, a yellow pigmented bacterium tolerant to cold and radiations isolated from Sikkim Himalaya.</title>
        <authorList>
            <person name="Kumar R."/>
            <person name="Singh D."/>
            <person name="Swarnkar M.K."/>
            <person name="Singh A.K."/>
            <person name="Kumar S."/>
        </authorList>
    </citation>
    <scope>NUCLEOTIDE SEQUENCE [LARGE SCALE GENOMIC DNA]</scope>
    <source>
        <strain evidence="7 8">ERGS4:06</strain>
    </source>
</reference>
<feature type="domain" description="Glycosyl hydrolase family 36 C-terminal" evidence="5">
    <location>
        <begin position="616"/>
        <end position="709"/>
    </location>
</feature>
<name>A0A0S2M100_9MICC</name>
<dbReference type="InterPro" id="IPR050985">
    <property type="entry name" value="Alpha-glycosidase_related"/>
</dbReference>
<dbReference type="InterPro" id="IPR031704">
    <property type="entry name" value="Glyco_hydro_36_N"/>
</dbReference>
<dbReference type="PANTHER" id="PTHR43053">
    <property type="entry name" value="GLYCOSIDASE FAMILY 31"/>
    <property type="match status" value="1"/>
</dbReference>
<gene>
    <name evidence="7" type="ORF">AS189_12635</name>
</gene>
<dbReference type="InterPro" id="IPR017853">
    <property type="entry name" value="GH"/>
</dbReference>
<dbReference type="GO" id="GO:0004557">
    <property type="term" value="F:alpha-galactosidase activity"/>
    <property type="evidence" value="ECO:0007669"/>
    <property type="project" value="UniProtKB-EC"/>
</dbReference>
<evidence type="ECO:0000256" key="4">
    <source>
        <dbReference type="ARBA" id="ARBA00023295"/>
    </source>
</evidence>
<dbReference type="AlphaFoldDB" id="A0A0S2M100"/>
<evidence type="ECO:0000313" key="7">
    <source>
        <dbReference type="EMBL" id="ALO67192.1"/>
    </source>
</evidence>
<dbReference type="FunFam" id="3.20.20.70:FF:000118">
    <property type="entry name" value="Alpha-galactosidase"/>
    <property type="match status" value="1"/>
</dbReference>
<dbReference type="PRINTS" id="PR00743">
    <property type="entry name" value="GLHYDRLASE36"/>
</dbReference>
<reference evidence="8" key="1">
    <citation type="submission" date="2015-11" db="EMBL/GenBank/DDBJ databases">
        <authorList>
            <person name="Kumar R."/>
            <person name="Singh D."/>
            <person name="Swarnkar M.K."/>
            <person name="Singh A.K."/>
            <person name="Kumar S."/>
        </authorList>
    </citation>
    <scope>NUCLEOTIDE SEQUENCE [LARGE SCALE GENOMIC DNA]</scope>
    <source>
        <strain evidence="8">ERGS4:06</strain>
    </source>
</reference>
<dbReference type="Pfam" id="PF16874">
    <property type="entry name" value="Glyco_hydro_36C"/>
    <property type="match status" value="1"/>
</dbReference>
<dbReference type="InterPro" id="IPR038417">
    <property type="entry name" value="Alpga-gal_N_sf"/>
</dbReference>
<dbReference type="InterPro" id="IPR000111">
    <property type="entry name" value="Glyco_hydro_27/36_CS"/>
</dbReference>
<evidence type="ECO:0000256" key="3">
    <source>
        <dbReference type="ARBA" id="ARBA00022801"/>
    </source>
</evidence>
<keyword evidence="4" id="KW-0326">Glycosidase</keyword>
<dbReference type="EMBL" id="CP013200">
    <property type="protein sequence ID" value="ALO67192.1"/>
    <property type="molecule type" value="Genomic_DNA"/>
</dbReference>
<dbReference type="Pfam" id="PF16875">
    <property type="entry name" value="Glyco_hydro_36N"/>
    <property type="match status" value="1"/>
</dbReference>
<dbReference type="InterPro" id="IPR013785">
    <property type="entry name" value="Aldolase_TIM"/>
</dbReference>
<evidence type="ECO:0000256" key="2">
    <source>
        <dbReference type="ARBA" id="ARBA00012755"/>
    </source>
</evidence>
<protein>
    <recommendedName>
        <fullName evidence="2">alpha-galactosidase</fullName>
        <ecNumber evidence="2">3.2.1.22</ecNumber>
    </recommendedName>
</protein>
<evidence type="ECO:0000313" key="8">
    <source>
        <dbReference type="Proteomes" id="UP000059574"/>
    </source>
</evidence>
<accession>A0A0S2M100</accession>
<dbReference type="PANTHER" id="PTHR43053:SF3">
    <property type="entry name" value="ALPHA-GALACTOSIDASE C-RELATED"/>
    <property type="match status" value="1"/>
</dbReference>
<dbReference type="OrthoDB" id="9758822at2"/>
<dbReference type="Gene3D" id="3.20.20.70">
    <property type="entry name" value="Aldolase class I"/>
    <property type="match status" value="1"/>
</dbReference>
<dbReference type="Pfam" id="PF02065">
    <property type="entry name" value="Melibiase"/>
    <property type="match status" value="1"/>
</dbReference>
<dbReference type="InterPro" id="IPR013780">
    <property type="entry name" value="Glyco_hydro_b"/>
</dbReference>
<evidence type="ECO:0000259" key="5">
    <source>
        <dbReference type="Pfam" id="PF16874"/>
    </source>
</evidence>
<dbReference type="CDD" id="cd14791">
    <property type="entry name" value="GH36"/>
    <property type="match status" value="1"/>
</dbReference>
<dbReference type="Proteomes" id="UP000059574">
    <property type="component" value="Chromosome"/>
</dbReference>
<proteinExistence type="predicted"/>
<dbReference type="EC" id="3.2.1.22" evidence="2"/>
<dbReference type="SUPFAM" id="SSF51445">
    <property type="entry name" value="(Trans)glycosidases"/>
    <property type="match status" value="1"/>
</dbReference>
<dbReference type="InterPro" id="IPR031705">
    <property type="entry name" value="Glyco_hydro_36_C"/>
</dbReference>
<sequence>MSEPTRSEPTLLQLRAGHTGVVLRLTETELPQILHWGADLGEVTGVELEDFANNAQLGLENSVDIPVRVSVVPELSSGWMGIPGLRGHRSGQAWTPKFSELGHTLEGNNVTSRGVDRESQLELTVDMELLDSGLLRLRATVRNLGESDYNLEQLLVALPVSGSATETLDQAGRWSKERTPQRRDITVGTHLRENRRGRTGADAATVLIAGEHGFDFGHGEVWGLHVGFSGNHVSYVERTATGRTILGGGELLLPGEVVLSAGASYTTPWVYGCHGVGLDAAARQFHNYLRARPQHPSTPRPVTLNTWEAVYFDHDLTRLLALADKAGEMGVERFVLDDGWFRGRRDDSAGLGDWFVDEDVWPEGLHPLSNHLATLGIEFGLWFEPEMINPESLLAREHPEWILQPAGRLPLAARSQQVLNIAIPEAFAYILERISELVSTYNIGYIKWDHNRDLLEAGSTATGSAGVHEQTLATYRLLTALKEAHPGLEIESCSSGGARVDLGILEHTDRIWASDCIDPLERAQILRWTAQLLPPELVGSHVGSPQSHTTGRTHDLSFRAATALFGHYGIEWDITVLTPTEQAELSSWIELYKEQRELLHSGDVVRVDHPTPEISAHGVIAADRSAALFELTVLSRPSCWPPAPVRLTGLDPARSYAISHVGPKPPLGTNNDSPAWMNDGGIRLSGAMLAAAGLAMPPLQPEHSVVVLLEALDAGGSAS</sequence>
<dbReference type="Gene3D" id="2.60.40.1180">
    <property type="entry name" value="Golgi alpha-mannosidase II"/>
    <property type="match status" value="1"/>
</dbReference>
<dbReference type="RefSeq" id="WP_062289518.1">
    <property type="nucleotide sequence ID" value="NZ_CP013200.1"/>
</dbReference>
<dbReference type="PROSITE" id="PS00512">
    <property type="entry name" value="ALPHA_GALACTOSIDASE"/>
    <property type="match status" value="1"/>
</dbReference>